<dbReference type="InterPro" id="IPR036397">
    <property type="entry name" value="RNaseH_sf"/>
</dbReference>
<dbReference type="Gene3D" id="3.30.420.10">
    <property type="entry name" value="Ribonuclease H-like superfamily/Ribonuclease H"/>
    <property type="match status" value="1"/>
</dbReference>
<dbReference type="GO" id="GO:0003676">
    <property type="term" value="F:nucleic acid binding"/>
    <property type="evidence" value="ECO:0007669"/>
    <property type="project" value="InterPro"/>
</dbReference>
<dbReference type="InterPro" id="IPR033390">
    <property type="entry name" value="Rv2179c-like"/>
</dbReference>
<accession>A0A382NLH5</accession>
<evidence type="ECO:0000259" key="1">
    <source>
        <dbReference type="Pfam" id="PF16473"/>
    </source>
</evidence>
<feature type="domain" description="3'-5' exoribonuclease Rv2179c-like" evidence="1">
    <location>
        <begin position="7"/>
        <end position="180"/>
    </location>
</feature>
<dbReference type="Pfam" id="PF16473">
    <property type="entry name" value="Rv2179c-like"/>
    <property type="match status" value="1"/>
</dbReference>
<sequence length="193" mass="22408">MIKEVYISTDIEANGRSPGHHSMLSFASVAFKLDKTIISTFERNLKELSGAKPNRETMEWWQTQPKAWKACRQNQADPKEAMTNYLDWIKSLEGTPIFVAAPVSFDYRFISWYLWEFTGEDPFLNMNAPQAIDINTYYIALMNTNITQSHRLSMPRDLFDPDLPHTHRALDDAMEQAMLFCNLVQNNNDRHLT</sequence>
<gene>
    <name evidence="2" type="ORF">METZ01_LOCUS314192</name>
</gene>
<evidence type="ECO:0000313" key="2">
    <source>
        <dbReference type="EMBL" id="SVC61338.1"/>
    </source>
</evidence>
<reference evidence="2" key="1">
    <citation type="submission" date="2018-05" db="EMBL/GenBank/DDBJ databases">
        <authorList>
            <person name="Lanie J.A."/>
            <person name="Ng W.-L."/>
            <person name="Kazmierczak K.M."/>
            <person name="Andrzejewski T.M."/>
            <person name="Davidsen T.M."/>
            <person name="Wayne K.J."/>
            <person name="Tettelin H."/>
            <person name="Glass J.I."/>
            <person name="Rusch D."/>
            <person name="Podicherti R."/>
            <person name="Tsui H.-C.T."/>
            <person name="Winkler M.E."/>
        </authorList>
    </citation>
    <scope>NUCLEOTIDE SEQUENCE</scope>
</reference>
<name>A0A382NLH5_9ZZZZ</name>
<proteinExistence type="predicted"/>
<organism evidence="2">
    <name type="scientific">marine metagenome</name>
    <dbReference type="NCBI Taxonomy" id="408172"/>
    <lineage>
        <taxon>unclassified sequences</taxon>
        <taxon>metagenomes</taxon>
        <taxon>ecological metagenomes</taxon>
    </lineage>
</organism>
<dbReference type="SUPFAM" id="SSF53098">
    <property type="entry name" value="Ribonuclease H-like"/>
    <property type="match status" value="1"/>
</dbReference>
<dbReference type="InterPro" id="IPR012337">
    <property type="entry name" value="RNaseH-like_sf"/>
</dbReference>
<protein>
    <recommendedName>
        <fullName evidence="1">3'-5' exoribonuclease Rv2179c-like domain-containing protein</fullName>
    </recommendedName>
</protein>
<dbReference type="AlphaFoldDB" id="A0A382NLH5"/>
<dbReference type="EMBL" id="UINC01100915">
    <property type="protein sequence ID" value="SVC61338.1"/>
    <property type="molecule type" value="Genomic_DNA"/>
</dbReference>